<dbReference type="Proteomes" id="UP000887562">
    <property type="component" value="Unplaced"/>
</dbReference>
<dbReference type="InterPro" id="IPR036849">
    <property type="entry name" value="Enolase-like_C_sf"/>
</dbReference>
<dbReference type="SFLD" id="SFLDG00178">
    <property type="entry name" value="enolase"/>
    <property type="match status" value="1"/>
</dbReference>
<feature type="domain" description="Enolase N-terminal" evidence="18">
    <location>
        <begin position="640"/>
        <end position="770"/>
    </location>
</feature>
<dbReference type="Gene3D" id="3.30.390.10">
    <property type="entry name" value="Enolase-like, N-terminal domain"/>
    <property type="match status" value="1"/>
</dbReference>
<dbReference type="Gene3D" id="3.20.20.120">
    <property type="entry name" value="Enolase-like C-terminal domain"/>
    <property type="match status" value="1"/>
</dbReference>
<evidence type="ECO:0000256" key="14">
    <source>
        <dbReference type="ARBA" id="ARBA00031125"/>
    </source>
</evidence>
<dbReference type="SMART" id="SM01193">
    <property type="entry name" value="Enolase_N"/>
    <property type="match status" value="1"/>
</dbReference>
<feature type="region of interest" description="Disordered" evidence="16">
    <location>
        <begin position="28"/>
        <end position="54"/>
    </location>
</feature>
<dbReference type="SFLD" id="SFLDF00002">
    <property type="entry name" value="enolase"/>
    <property type="match status" value="1"/>
</dbReference>
<comment type="similarity">
    <text evidence="4">Belongs to the TAF6 family.</text>
</comment>
<dbReference type="GO" id="GO:0004634">
    <property type="term" value="F:phosphopyruvate hydratase activity"/>
    <property type="evidence" value="ECO:0007669"/>
    <property type="project" value="UniProtKB-EC"/>
</dbReference>
<evidence type="ECO:0000259" key="18">
    <source>
        <dbReference type="SMART" id="SM01193"/>
    </source>
</evidence>
<evidence type="ECO:0000256" key="9">
    <source>
        <dbReference type="ARBA" id="ARBA00023015"/>
    </source>
</evidence>
<dbReference type="CDD" id="cd03313">
    <property type="entry name" value="enolase"/>
    <property type="match status" value="1"/>
</dbReference>
<dbReference type="GO" id="GO:0006367">
    <property type="term" value="P:transcription initiation at RNA polymerase II promoter"/>
    <property type="evidence" value="ECO:0007669"/>
    <property type="project" value="InterPro"/>
</dbReference>
<evidence type="ECO:0000256" key="5">
    <source>
        <dbReference type="ARBA" id="ARBA00009604"/>
    </source>
</evidence>
<keyword evidence="8" id="KW-0460">Magnesium</keyword>
<evidence type="ECO:0000256" key="7">
    <source>
        <dbReference type="ARBA" id="ARBA00017068"/>
    </source>
</evidence>
<dbReference type="InterPro" id="IPR011442">
    <property type="entry name" value="TAF6_C"/>
</dbReference>
<dbReference type="InterPro" id="IPR000941">
    <property type="entry name" value="Enolase"/>
</dbReference>
<feature type="compositionally biased region" description="Basic and acidic residues" evidence="16">
    <location>
        <begin position="242"/>
        <end position="255"/>
    </location>
</feature>
<evidence type="ECO:0000256" key="1">
    <source>
        <dbReference type="ARBA" id="ARBA00001946"/>
    </source>
</evidence>
<comment type="pathway">
    <text evidence="3">Carbohydrate degradation; glycolysis; pyruvate from D-glyceraldehyde 3-phosphate: step 4/5.</text>
</comment>
<dbReference type="InterPro" id="IPR020810">
    <property type="entry name" value="Enolase_C"/>
</dbReference>
<dbReference type="HAMAP" id="MF_00318">
    <property type="entry name" value="Enolase"/>
    <property type="match status" value="1"/>
</dbReference>
<dbReference type="Gene3D" id="1.25.40.770">
    <property type="entry name" value="TAF6, C-terminal HEAT repeat domain"/>
    <property type="match status" value="1"/>
</dbReference>
<feature type="region of interest" description="Disordered" evidence="16">
    <location>
        <begin position="431"/>
        <end position="469"/>
    </location>
</feature>
<evidence type="ECO:0000313" key="19">
    <source>
        <dbReference type="Proteomes" id="UP000887562"/>
    </source>
</evidence>
<sequence length="1069" mass="116133">MYSEERKKLNRLSRKVSNTCGTKKRLLNSRLAGKSSLKGQKHPNSNGVHSSRSTTSRHLDFPLEFFKSCAEINAVSPFSGEGISVLQKHLHQITTALVQNSVRNMEQNRRGTPHISDIDSAALAMGMDIPYGAATGELIPVRTSGRNAAPGVGGKMILIRKDKEVDIKTLLRRQPTPVVYDISLVVHWLAIDGVQPSSPQNPPPEFLRRMTMLSGTQTPKAICTALNPTLKIDDTQQPSVDVKTDKNKAGDDRASHPRVMQALHVERRPQEVSQELMLYFRELTEACVGANEIRRRDALENATLDTGLQPLVPYLVTFIAEGIRLNAINSNLAILIYLVRLTKALVDNPNVSLKAYLQSLVPGIITCSLCRQVCAKPITDNHWALRDFAAKQLVAICNKYNTSCNGLYSRITRELYRVLSTWIEGKSAATSDHFSTSTSSAATTSAATDNTDHSSSTTPTDPTRKEITGVPRVSLGMAVDSFNTLYGTLTCITEFGGNCLRMLVFPRLPALCRRLTRMTTASASTTPQSTASVSNPAEMVVVMDQEGFQQTFNASSATTLLSNAEMRSLDSLKKLMNTRFVGLLAEWRVRQNLPVTPEAYKADYGVMASCLFASAAQADPPRPHATPAGALIVTKPQPPLNIHARQIFDSRGNPTVEVDLTTSKGLFRAAVPSGASTGVHEAVELRDADKNAYMGKGVLNAVKNVNEVIAPALIKEKFVVTDQQRIDEFMIKLDGSPNKGKLGANAILGVSLAVCKAGAAEKGVPLYRHVADLAGNKDVVLPVPSFNVLNGGSHAGNKLAMQEFMILPTGAKSFSEAMKMGTEVYHHLKSVIKGKYGLDACNVGDEGGFAPNIQDNMEGLELLKTAIDKAGYTGKVKIGMDVAASEFYQDGEYNLDFKNPKAAASSIVSGSKLSDIYSEMISKYPIVSIEDPFDQDDWAAWTEFNAKAGIQIVGDDLTVTNPERVQQAIDRKACNALLLKVNQIGSVTESIKACQMSRAAGWGVMVSHRSGETEDSTIADIVVGLRTGQIKTGAPCRSERLAKYNQLLRIEEELGPKAVYAGEHFRNPL</sequence>
<evidence type="ECO:0000256" key="8">
    <source>
        <dbReference type="ARBA" id="ARBA00022842"/>
    </source>
</evidence>
<dbReference type="InterPro" id="IPR046344">
    <property type="entry name" value="TAF6_C_sf"/>
</dbReference>
<keyword evidence="9" id="KW-0805">Transcription regulation</keyword>
<accession>A0A915ET29</accession>
<evidence type="ECO:0000259" key="17">
    <source>
        <dbReference type="SMART" id="SM01192"/>
    </source>
</evidence>
<evidence type="ECO:0000256" key="2">
    <source>
        <dbReference type="ARBA" id="ARBA00004123"/>
    </source>
</evidence>
<keyword evidence="12" id="KW-0456">Lyase</keyword>
<evidence type="ECO:0000256" key="12">
    <source>
        <dbReference type="ARBA" id="ARBA00023239"/>
    </source>
</evidence>
<feature type="domain" description="Enolase C-terminal TIM barrel" evidence="17">
    <location>
        <begin position="778"/>
        <end position="1068"/>
    </location>
</feature>
<evidence type="ECO:0000256" key="11">
    <source>
        <dbReference type="ARBA" id="ARBA00023163"/>
    </source>
</evidence>
<dbReference type="SUPFAM" id="SSF54826">
    <property type="entry name" value="Enolase N-terminal domain-like"/>
    <property type="match status" value="1"/>
</dbReference>
<dbReference type="FunFam" id="3.20.20.120:FF:000002">
    <property type="entry name" value="Enolase 1"/>
    <property type="match status" value="1"/>
</dbReference>
<dbReference type="InterPro" id="IPR029017">
    <property type="entry name" value="Enolase-like_N"/>
</dbReference>
<evidence type="ECO:0000256" key="13">
    <source>
        <dbReference type="ARBA" id="ARBA00023242"/>
    </source>
</evidence>
<dbReference type="NCBIfam" id="TIGR01060">
    <property type="entry name" value="eno"/>
    <property type="match status" value="1"/>
</dbReference>
<dbReference type="FunFam" id="3.30.390.10:FF:000001">
    <property type="entry name" value="Enolase"/>
    <property type="match status" value="1"/>
</dbReference>
<dbReference type="GO" id="GO:0000287">
    <property type="term" value="F:magnesium ion binding"/>
    <property type="evidence" value="ECO:0007669"/>
    <property type="project" value="InterPro"/>
</dbReference>
<dbReference type="InterPro" id="IPR020811">
    <property type="entry name" value="Enolase_N"/>
</dbReference>
<dbReference type="EC" id="4.2.1.11" evidence="6"/>
<comment type="cofactor">
    <cofactor evidence="1">
        <name>Mg(2+)</name>
        <dbReference type="ChEBI" id="CHEBI:18420"/>
    </cofactor>
</comment>
<dbReference type="GO" id="GO:0000015">
    <property type="term" value="C:phosphopyruvate hydratase complex"/>
    <property type="evidence" value="ECO:0007669"/>
    <property type="project" value="InterPro"/>
</dbReference>
<dbReference type="Pfam" id="PF07571">
    <property type="entry name" value="TAF6_C"/>
    <property type="match status" value="1"/>
</dbReference>
<dbReference type="FunFam" id="1.25.40.770:FF:000001">
    <property type="entry name" value="Transcription initiation factor TFIID subunit 6"/>
    <property type="match status" value="1"/>
</dbReference>
<evidence type="ECO:0000256" key="10">
    <source>
        <dbReference type="ARBA" id="ARBA00023152"/>
    </source>
</evidence>
<dbReference type="PANTHER" id="PTHR11902:SF1">
    <property type="entry name" value="ENOLASE"/>
    <property type="match status" value="1"/>
</dbReference>
<reference evidence="20" key="1">
    <citation type="submission" date="2022-11" db="UniProtKB">
        <authorList>
            <consortium name="WormBaseParasite"/>
        </authorList>
    </citation>
    <scope>IDENTIFICATION</scope>
</reference>
<evidence type="ECO:0000313" key="20">
    <source>
        <dbReference type="WBParaSite" id="maker-E.canG7_contigs_1304-snap-gene-0.37-mRNA-1"/>
    </source>
</evidence>
<evidence type="ECO:0000256" key="3">
    <source>
        <dbReference type="ARBA" id="ARBA00005031"/>
    </source>
</evidence>
<evidence type="ECO:0000256" key="15">
    <source>
        <dbReference type="ARBA" id="ARBA00032132"/>
    </source>
</evidence>
<proteinExistence type="inferred from homology"/>
<feature type="region of interest" description="Disordered" evidence="16">
    <location>
        <begin position="1"/>
        <end position="20"/>
    </location>
</feature>
<dbReference type="InterPro" id="IPR020809">
    <property type="entry name" value="Enolase_CS"/>
</dbReference>
<comment type="similarity">
    <text evidence="5">Belongs to the enolase family.</text>
</comment>
<dbReference type="PROSITE" id="PS00164">
    <property type="entry name" value="ENOLASE"/>
    <property type="match status" value="1"/>
</dbReference>
<dbReference type="WBParaSite" id="maker-E.canG7_contigs_1304-snap-gene-0.37-mRNA-1">
    <property type="protein sequence ID" value="maker-E.canG7_contigs_1304-snap-gene-0.37-mRNA-1"/>
    <property type="gene ID" value="EcG7_03685"/>
</dbReference>
<feature type="region of interest" description="Disordered" evidence="16">
    <location>
        <begin position="236"/>
        <end position="255"/>
    </location>
</feature>
<dbReference type="SMART" id="SM01192">
    <property type="entry name" value="Enolase_C"/>
    <property type="match status" value="1"/>
</dbReference>
<dbReference type="AlphaFoldDB" id="A0A915ET29"/>
<feature type="compositionally biased region" description="Low complexity" evidence="16">
    <location>
        <begin position="431"/>
        <end position="461"/>
    </location>
</feature>
<dbReference type="CDD" id="cd08050">
    <property type="entry name" value="TAF6C"/>
    <property type="match status" value="1"/>
</dbReference>
<protein>
    <recommendedName>
        <fullName evidence="7">Enolase</fullName>
        <ecNumber evidence="6">4.2.1.11</ecNumber>
    </recommendedName>
    <alternativeName>
        <fullName evidence="14">2-phospho-D-glycerate hydro-lyase</fullName>
    </alternativeName>
    <alternativeName>
        <fullName evidence="15">2-phosphoglycerate dehydratase</fullName>
    </alternativeName>
</protein>
<evidence type="ECO:0000256" key="6">
    <source>
        <dbReference type="ARBA" id="ARBA00012058"/>
    </source>
</evidence>
<keyword evidence="11" id="KW-0804">Transcription</keyword>
<comment type="subcellular location">
    <subcellularLocation>
        <location evidence="2">Nucleus</location>
    </subcellularLocation>
</comment>
<dbReference type="SUPFAM" id="SSF51604">
    <property type="entry name" value="Enolase C-terminal domain-like"/>
    <property type="match status" value="1"/>
</dbReference>
<keyword evidence="19" id="KW-1185">Reference proteome</keyword>
<organism evidence="19 20">
    <name type="scientific">Echinococcus canadensis</name>
    <dbReference type="NCBI Taxonomy" id="519352"/>
    <lineage>
        <taxon>Eukaryota</taxon>
        <taxon>Metazoa</taxon>
        <taxon>Spiralia</taxon>
        <taxon>Lophotrochozoa</taxon>
        <taxon>Platyhelminthes</taxon>
        <taxon>Cestoda</taxon>
        <taxon>Eucestoda</taxon>
        <taxon>Cyclophyllidea</taxon>
        <taxon>Taeniidae</taxon>
        <taxon>Echinococcus</taxon>
        <taxon>Echinococcus canadensis group</taxon>
    </lineage>
</organism>
<keyword evidence="13" id="KW-0539">Nucleus</keyword>
<dbReference type="Pfam" id="PF00113">
    <property type="entry name" value="Enolase_C"/>
    <property type="match status" value="1"/>
</dbReference>
<evidence type="ECO:0000256" key="4">
    <source>
        <dbReference type="ARBA" id="ARBA00007688"/>
    </source>
</evidence>
<keyword evidence="10" id="KW-0324">Glycolysis</keyword>
<dbReference type="GO" id="GO:0006096">
    <property type="term" value="P:glycolytic process"/>
    <property type="evidence" value="ECO:0007669"/>
    <property type="project" value="UniProtKB-KW"/>
</dbReference>
<dbReference type="Pfam" id="PF03952">
    <property type="entry name" value="Enolase_N"/>
    <property type="match status" value="1"/>
</dbReference>
<evidence type="ECO:0000256" key="16">
    <source>
        <dbReference type="SAM" id="MobiDB-lite"/>
    </source>
</evidence>
<dbReference type="PRINTS" id="PR00148">
    <property type="entry name" value="ENOLASE"/>
</dbReference>
<dbReference type="PANTHER" id="PTHR11902">
    <property type="entry name" value="ENOLASE"/>
    <property type="match status" value="1"/>
</dbReference>
<dbReference type="SFLD" id="SFLDS00001">
    <property type="entry name" value="Enolase"/>
    <property type="match status" value="1"/>
</dbReference>
<name>A0A915ET29_9CEST</name>
<feature type="compositionally biased region" description="Polar residues" evidence="16">
    <location>
        <begin position="42"/>
        <end position="54"/>
    </location>
</feature>
<dbReference type="GO" id="GO:0005634">
    <property type="term" value="C:nucleus"/>
    <property type="evidence" value="ECO:0007669"/>
    <property type="project" value="UniProtKB-SubCell"/>
</dbReference>